<evidence type="ECO:0000313" key="6">
    <source>
        <dbReference type="EMBL" id="EDW77299.1"/>
    </source>
</evidence>
<evidence type="ECO:0000313" key="7">
    <source>
        <dbReference type="Proteomes" id="UP000007798"/>
    </source>
</evidence>
<evidence type="ECO:0000256" key="1">
    <source>
        <dbReference type="ARBA" id="ARBA00004123"/>
    </source>
</evidence>
<keyword evidence="4" id="KW-0539">Nucleus</keyword>
<dbReference type="HOGENOM" id="CLU_1273419_0_0_1"/>
<dbReference type="Proteomes" id="UP000007798">
    <property type="component" value="Unassembled WGS sequence"/>
</dbReference>
<evidence type="ECO:0000256" key="2">
    <source>
        <dbReference type="ARBA" id="ARBA00008485"/>
    </source>
</evidence>
<dbReference type="AlphaFoldDB" id="B4MYW0"/>
<feature type="region of interest" description="Disordered" evidence="5">
    <location>
        <begin position="22"/>
        <end position="45"/>
    </location>
</feature>
<feature type="compositionally biased region" description="Polar residues" evidence="5">
    <location>
        <begin position="24"/>
        <end position="33"/>
    </location>
</feature>
<gene>
    <name evidence="6" type="primary">Dwil\GK18226</name>
    <name evidence="6" type="ORF">Dwil_GK18226</name>
</gene>
<keyword evidence="7" id="KW-1185">Reference proteome</keyword>
<protein>
    <submittedName>
        <fullName evidence="6">Uncharacterized protein</fullName>
    </submittedName>
</protein>
<evidence type="ECO:0000256" key="4">
    <source>
        <dbReference type="ARBA" id="ARBA00023242"/>
    </source>
</evidence>
<dbReference type="OrthoDB" id="7857910at2759"/>
<dbReference type="PANTHER" id="PTHR22607:SF3">
    <property type="entry name" value="CDK2-ASSOCIATED PROTEIN 1, ISOFORM B"/>
    <property type="match status" value="1"/>
</dbReference>
<dbReference type="Pfam" id="PF09806">
    <property type="entry name" value="CDK2AP"/>
    <property type="match status" value="1"/>
</dbReference>
<dbReference type="KEGG" id="dwi:6643655"/>
<dbReference type="FunCoup" id="B4MYW0">
    <property type="interactions" value="19"/>
</dbReference>
<comment type="similarity">
    <text evidence="2">Belongs to the CDK2AP family.</text>
</comment>
<organism evidence="6 7">
    <name type="scientific">Drosophila willistoni</name>
    <name type="common">Fruit fly</name>
    <dbReference type="NCBI Taxonomy" id="7260"/>
    <lineage>
        <taxon>Eukaryota</taxon>
        <taxon>Metazoa</taxon>
        <taxon>Ecdysozoa</taxon>
        <taxon>Arthropoda</taxon>
        <taxon>Hexapoda</taxon>
        <taxon>Insecta</taxon>
        <taxon>Pterygota</taxon>
        <taxon>Neoptera</taxon>
        <taxon>Endopterygota</taxon>
        <taxon>Diptera</taxon>
        <taxon>Brachycera</taxon>
        <taxon>Muscomorpha</taxon>
        <taxon>Ephydroidea</taxon>
        <taxon>Drosophilidae</taxon>
        <taxon>Drosophila</taxon>
        <taxon>Sophophora</taxon>
    </lineage>
</organism>
<comment type="subcellular location">
    <subcellularLocation>
        <location evidence="1">Nucleus</location>
    </subcellularLocation>
</comment>
<dbReference type="InterPro" id="IPR017266">
    <property type="entry name" value="DOC_1/2"/>
</dbReference>
<evidence type="ECO:0000256" key="3">
    <source>
        <dbReference type="ARBA" id="ARBA00022553"/>
    </source>
</evidence>
<dbReference type="EMBL" id="CH963913">
    <property type="protein sequence ID" value="EDW77299.1"/>
    <property type="molecule type" value="Genomic_DNA"/>
</dbReference>
<dbReference type="GO" id="GO:0005737">
    <property type="term" value="C:cytoplasm"/>
    <property type="evidence" value="ECO:0007669"/>
    <property type="project" value="TreeGrafter"/>
</dbReference>
<dbReference type="eggNOG" id="KOG4713">
    <property type="taxonomic scope" value="Eukaryota"/>
</dbReference>
<dbReference type="PANTHER" id="PTHR22607">
    <property type="entry name" value="DELETED IN ORAL CANCER 1/CDK2-ASSOCIATED PROTEIN 1"/>
    <property type="match status" value="1"/>
</dbReference>
<dbReference type="OMA" id="TKYMQAQ"/>
<dbReference type="STRING" id="7260.B4MYW0"/>
<dbReference type="Gene3D" id="6.10.140.1300">
    <property type="match status" value="1"/>
</dbReference>
<proteinExistence type="inferred from homology"/>
<accession>B4MYW0</accession>
<evidence type="ECO:0000256" key="5">
    <source>
        <dbReference type="SAM" id="MobiDB-lite"/>
    </source>
</evidence>
<name>B4MYW0_DROWI</name>
<sequence>MDFLDIESFRSKYSDITVTAVPSGGNSSTNCNVQKDGDPSMDEPLLVEEPPRVEITRVEVVGGSNGGGHGSVPPPQTSNEMDLKNAATAYAMEYKQVMDKLEHTRYLQAQLQLLTLANGGRVLDNGLFDLIPSGIANDPTANIVDKYSNILATLASMKMEISPTLMGARGPRERLLRDIAHARILVRECIMLIERDQQQEEQQQ</sequence>
<keyword evidence="3" id="KW-0597">Phosphoprotein</keyword>
<dbReference type="GO" id="GO:0005634">
    <property type="term" value="C:nucleus"/>
    <property type="evidence" value="ECO:0007669"/>
    <property type="project" value="UniProtKB-SubCell"/>
</dbReference>
<dbReference type="PhylomeDB" id="B4MYW0"/>
<reference evidence="6 7" key="1">
    <citation type="journal article" date="2007" name="Nature">
        <title>Evolution of genes and genomes on the Drosophila phylogeny.</title>
        <authorList>
            <consortium name="Drosophila 12 Genomes Consortium"/>
            <person name="Clark A.G."/>
            <person name="Eisen M.B."/>
            <person name="Smith D.R."/>
            <person name="Bergman C.M."/>
            <person name="Oliver B."/>
            <person name="Markow T.A."/>
            <person name="Kaufman T.C."/>
            <person name="Kellis M."/>
            <person name="Gelbart W."/>
            <person name="Iyer V.N."/>
            <person name="Pollard D.A."/>
            <person name="Sackton T.B."/>
            <person name="Larracuente A.M."/>
            <person name="Singh N.D."/>
            <person name="Abad J.P."/>
            <person name="Abt D.N."/>
            <person name="Adryan B."/>
            <person name="Aguade M."/>
            <person name="Akashi H."/>
            <person name="Anderson W.W."/>
            <person name="Aquadro C.F."/>
            <person name="Ardell D.H."/>
            <person name="Arguello R."/>
            <person name="Artieri C.G."/>
            <person name="Barbash D.A."/>
            <person name="Barker D."/>
            <person name="Barsanti P."/>
            <person name="Batterham P."/>
            <person name="Batzoglou S."/>
            <person name="Begun D."/>
            <person name="Bhutkar A."/>
            <person name="Blanco E."/>
            <person name="Bosak S.A."/>
            <person name="Bradley R.K."/>
            <person name="Brand A.D."/>
            <person name="Brent M.R."/>
            <person name="Brooks A.N."/>
            <person name="Brown R.H."/>
            <person name="Butlin R.K."/>
            <person name="Caggese C."/>
            <person name="Calvi B.R."/>
            <person name="Bernardo de Carvalho A."/>
            <person name="Caspi A."/>
            <person name="Castrezana S."/>
            <person name="Celniker S.E."/>
            <person name="Chang J.L."/>
            <person name="Chapple C."/>
            <person name="Chatterji S."/>
            <person name="Chinwalla A."/>
            <person name="Civetta A."/>
            <person name="Clifton S.W."/>
            <person name="Comeron J.M."/>
            <person name="Costello J.C."/>
            <person name="Coyne J.A."/>
            <person name="Daub J."/>
            <person name="David R.G."/>
            <person name="Delcher A.L."/>
            <person name="Delehaunty K."/>
            <person name="Do C.B."/>
            <person name="Ebling H."/>
            <person name="Edwards K."/>
            <person name="Eickbush T."/>
            <person name="Evans J.D."/>
            <person name="Filipski A."/>
            <person name="Findeiss S."/>
            <person name="Freyhult E."/>
            <person name="Fulton L."/>
            <person name="Fulton R."/>
            <person name="Garcia A.C."/>
            <person name="Gardiner A."/>
            <person name="Garfield D.A."/>
            <person name="Garvin B.E."/>
            <person name="Gibson G."/>
            <person name="Gilbert D."/>
            <person name="Gnerre S."/>
            <person name="Godfrey J."/>
            <person name="Good R."/>
            <person name="Gotea V."/>
            <person name="Gravely B."/>
            <person name="Greenberg A.J."/>
            <person name="Griffiths-Jones S."/>
            <person name="Gross S."/>
            <person name="Guigo R."/>
            <person name="Gustafson E.A."/>
            <person name="Haerty W."/>
            <person name="Hahn M.W."/>
            <person name="Halligan D.L."/>
            <person name="Halpern A.L."/>
            <person name="Halter G.M."/>
            <person name="Han M.V."/>
            <person name="Heger A."/>
            <person name="Hillier L."/>
            <person name="Hinrichs A.S."/>
            <person name="Holmes I."/>
            <person name="Hoskins R.A."/>
            <person name="Hubisz M.J."/>
            <person name="Hultmark D."/>
            <person name="Huntley M.A."/>
            <person name="Jaffe D.B."/>
            <person name="Jagadeeshan S."/>
            <person name="Jeck W.R."/>
            <person name="Johnson J."/>
            <person name="Jones C.D."/>
            <person name="Jordan W.C."/>
            <person name="Karpen G.H."/>
            <person name="Kataoka E."/>
            <person name="Keightley P.D."/>
            <person name="Kheradpour P."/>
            <person name="Kirkness E.F."/>
            <person name="Koerich L.B."/>
            <person name="Kristiansen K."/>
            <person name="Kudrna D."/>
            <person name="Kulathinal R.J."/>
            <person name="Kumar S."/>
            <person name="Kwok R."/>
            <person name="Lander E."/>
            <person name="Langley C.H."/>
            <person name="Lapoint R."/>
            <person name="Lazzaro B.P."/>
            <person name="Lee S.J."/>
            <person name="Levesque L."/>
            <person name="Li R."/>
            <person name="Lin C.F."/>
            <person name="Lin M.F."/>
            <person name="Lindblad-Toh K."/>
            <person name="Llopart A."/>
            <person name="Long M."/>
            <person name="Low L."/>
            <person name="Lozovsky E."/>
            <person name="Lu J."/>
            <person name="Luo M."/>
            <person name="Machado C.A."/>
            <person name="Makalowski W."/>
            <person name="Marzo M."/>
            <person name="Matsuda M."/>
            <person name="Matzkin L."/>
            <person name="McAllister B."/>
            <person name="McBride C.S."/>
            <person name="McKernan B."/>
            <person name="McKernan K."/>
            <person name="Mendez-Lago M."/>
            <person name="Minx P."/>
            <person name="Mollenhauer M.U."/>
            <person name="Montooth K."/>
            <person name="Mount S.M."/>
            <person name="Mu X."/>
            <person name="Myers E."/>
            <person name="Negre B."/>
            <person name="Newfeld S."/>
            <person name="Nielsen R."/>
            <person name="Noor M.A."/>
            <person name="O'Grady P."/>
            <person name="Pachter L."/>
            <person name="Papaceit M."/>
            <person name="Parisi M.J."/>
            <person name="Parisi M."/>
            <person name="Parts L."/>
            <person name="Pedersen J.S."/>
            <person name="Pesole G."/>
            <person name="Phillippy A.M."/>
            <person name="Ponting C.P."/>
            <person name="Pop M."/>
            <person name="Porcelli D."/>
            <person name="Powell J.R."/>
            <person name="Prohaska S."/>
            <person name="Pruitt K."/>
            <person name="Puig M."/>
            <person name="Quesneville H."/>
            <person name="Ram K.R."/>
            <person name="Rand D."/>
            <person name="Rasmussen M.D."/>
            <person name="Reed L.K."/>
            <person name="Reenan R."/>
            <person name="Reily A."/>
            <person name="Remington K.A."/>
            <person name="Rieger T.T."/>
            <person name="Ritchie M.G."/>
            <person name="Robin C."/>
            <person name="Rogers Y.H."/>
            <person name="Rohde C."/>
            <person name="Rozas J."/>
            <person name="Rubenfield M.J."/>
            <person name="Ruiz A."/>
            <person name="Russo S."/>
            <person name="Salzberg S.L."/>
            <person name="Sanchez-Gracia A."/>
            <person name="Saranga D.J."/>
            <person name="Sato H."/>
            <person name="Schaeffer S.W."/>
            <person name="Schatz M.C."/>
            <person name="Schlenke T."/>
            <person name="Schwartz R."/>
            <person name="Segarra C."/>
            <person name="Singh R.S."/>
            <person name="Sirot L."/>
            <person name="Sirota M."/>
            <person name="Sisneros N.B."/>
            <person name="Smith C.D."/>
            <person name="Smith T.F."/>
            <person name="Spieth J."/>
            <person name="Stage D.E."/>
            <person name="Stark A."/>
            <person name="Stephan W."/>
            <person name="Strausberg R.L."/>
            <person name="Strempel S."/>
            <person name="Sturgill D."/>
            <person name="Sutton G."/>
            <person name="Sutton G.G."/>
            <person name="Tao W."/>
            <person name="Teichmann S."/>
            <person name="Tobari Y.N."/>
            <person name="Tomimura Y."/>
            <person name="Tsolas J.M."/>
            <person name="Valente V.L."/>
            <person name="Venter E."/>
            <person name="Venter J.C."/>
            <person name="Vicario S."/>
            <person name="Vieira F.G."/>
            <person name="Vilella A.J."/>
            <person name="Villasante A."/>
            <person name="Walenz B."/>
            <person name="Wang J."/>
            <person name="Wasserman M."/>
            <person name="Watts T."/>
            <person name="Wilson D."/>
            <person name="Wilson R.K."/>
            <person name="Wing R.A."/>
            <person name="Wolfner M.F."/>
            <person name="Wong A."/>
            <person name="Wong G.K."/>
            <person name="Wu C.I."/>
            <person name="Wu G."/>
            <person name="Yamamoto D."/>
            <person name="Yang H.P."/>
            <person name="Yang S.P."/>
            <person name="Yorke J.A."/>
            <person name="Yoshida K."/>
            <person name="Zdobnov E."/>
            <person name="Zhang P."/>
            <person name="Zhang Y."/>
            <person name="Zimin A.V."/>
            <person name="Baldwin J."/>
            <person name="Abdouelleil A."/>
            <person name="Abdulkadir J."/>
            <person name="Abebe A."/>
            <person name="Abera B."/>
            <person name="Abreu J."/>
            <person name="Acer S.C."/>
            <person name="Aftuck L."/>
            <person name="Alexander A."/>
            <person name="An P."/>
            <person name="Anderson E."/>
            <person name="Anderson S."/>
            <person name="Arachi H."/>
            <person name="Azer M."/>
            <person name="Bachantsang P."/>
            <person name="Barry A."/>
            <person name="Bayul T."/>
            <person name="Berlin A."/>
            <person name="Bessette D."/>
            <person name="Bloom T."/>
            <person name="Blye J."/>
            <person name="Boguslavskiy L."/>
            <person name="Bonnet C."/>
            <person name="Boukhgalter B."/>
            <person name="Bourzgui I."/>
            <person name="Brown A."/>
            <person name="Cahill P."/>
            <person name="Channer S."/>
            <person name="Cheshatsang Y."/>
            <person name="Chuda L."/>
            <person name="Citroen M."/>
            <person name="Collymore A."/>
            <person name="Cooke P."/>
            <person name="Costello M."/>
            <person name="D'Aco K."/>
            <person name="Daza R."/>
            <person name="De Haan G."/>
            <person name="DeGray S."/>
            <person name="DeMaso C."/>
            <person name="Dhargay N."/>
            <person name="Dooley K."/>
            <person name="Dooley E."/>
            <person name="Doricent M."/>
            <person name="Dorje P."/>
            <person name="Dorjee K."/>
            <person name="Dupes A."/>
            <person name="Elong R."/>
            <person name="Falk J."/>
            <person name="Farina A."/>
            <person name="Faro S."/>
            <person name="Ferguson D."/>
            <person name="Fisher S."/>
            <person name="Foley C.D."/>
            <person name="Franke A."/>
            <person name="Friedrich D."/>
            <person name="Gadbois L."/>
            <person name="Gearin G."/>
            <person name="Gearin C.R."/>
            <person name="Giannoukos G."/>
            <person name="Goode T."/>
            <person name="Graham J."/>
            <person name="Grandbois E."/>
            <person name="Grewal S."/>
            <person name="Gyaltsen K."/>
            <person name="Hafez N."/>
            <person name="Hagos B."/>
            <person name="Hall J."/>
            <person name="Henson C."/>
            <person name="Hollinger A."/>
            <person name="Honan T."/>
            <person name="Huard M.D."/>
            <person name="Hughes L."/>
            <person name="Hurhula B."/>
            <person name="Husby M.E."/>
            <person name="Kamat A."/>
            <person name="Kanga B."/>
            <person name="Kashin S."/>
            <person name="Khazanovich D."/>
            <person name="Kisner P."/>
            <person name="Lance K."/>
            <person name="Lara M."/>
            <person name="Lee W."/>
            <person name="Lennon N."/>
            <person name="Letendre F."/>
            <person name="LeVine R."/>
            <person name="Lipovsky A."/>
            <person name="Liu X."/>
            <person name="Liu J."/>
            <person name="Liu S."/>
            <person name="Lokyitsang T."/>
            <person name="Lokyitsang Y."/>
            <person name="Lubonja R."/>
            <person name="Lui A."/>
            <person name="MacDonald P."/>
            <person name="Magnisalis V."/>
            <person name="Maru K."/>
            <person name="Matthews C."/>
            <person name="McCusker W."/>
            <person name="McDonough S."/>
            <person name="Mehta T."/>
            <person name="Meldrim J."/>
            <person name="Meneus L."/>
            <person name="Mihai O."/>
            <person name="Mihalev A."/>
            <person name="Mihova T."/>
            <person name="Mittelman R."/>
            <person name="Mlenga V."/>
            <person name="Montmayeur A."/>
            <person name="Mulrain L."/>
            <person name="Navidi A."/>
            <person name="Naylor J."/>
            <person name="Negash T."/>
            <person name="Nguyen T."/>
            <person name="Nguyen N."/>
            <person name="Nicol R."/>
            <person name="Norbu C."/>
            <person name="Norbu N."/>
            <person name="Novod N."/>
            <person name="O'Neill B."/>
            <person name="Osman S."/>
            <person name="Markiewicz E."/>
            <person name="Oyono O.L."/>
            <person name="Patti C."/>
            <person name="Phunkhang P."/>
            <person name="Pierre F."/>
            <person name="Priest M."/>
            <person name="Raghuraman S."/>
            <person name="Rege F."/>
            <person name="Reyes R."/>
            <person name="Rise C."/>
            <person name="Rogov P."/>
            <person name="Ross K."/>
            <person name="Ryan E."/>
            <person name="Settipalli S."/>
            <person name="Shea T."/>
            <person name="Sherpa N."/>
            <person name="Shi L."/>
            <person name="Shih D."/>
            <person name="Sparrow T."/>
            <person name="Spaulding J."/>
            <person name="Stalker J."/>
            <person name="Stange-Thomann N."/>
            <person name="Stavropoulos S."/>
            <person name="Stone C."/>
            <person name="Strader C."/>
            <person name="Tesfaye S."/>
            <person name="Thomson T."/>
            <person name="Thoulutsang Y."/>
            <person name="Thoulutsang D."/>
            <person name="Topham K."/>
            <person name="Topping I."/>
            <person name="Tsamla T."/>
            <person name="Vassiliev H."/>
            <person name="Vo A."/>
            <person name="Wangchuk T."/>
            <person name="Wangdi T."/>
            <person name="Weiand M."/>
            <person name="Wilkinson J."/>
            <person name="Wilson A."/>
            <person name="Yadav S."/>
            <person name="Young G."/>
            <person name="Yu Q."/>
            <person name="Zembek L."/>
            <person name="Zhong D."/>
            <person name="Zimmer A."/>
            <person name="Zwirko Z."/>
            <person name="Jaffe D.B."/>
            <person name="Alvarez P."/>
            <person name="Brockman W."/>
            <person name="Butler J."/>
            <person name="Chin C."/>
            <person name="Gnerre S."/>
            <person name="Grabherr M."/>
            <person name="Kleber M."/>
            <person name="Mauceli E."/>
            <person name="MacCallum I."/>
        </authorList>
    </citation>
    <scope>NUCLEOTIDE SEQUENCE [LARGE SCALE GENOMIC DNA]</scope>
    <source>
        <strain evidence="7">Tucson 14030-0811.24</strain>
    </source>
</reference>
<dbReference type="InParanoid" id="B4MYW0"/>